<organism evidence="1 2">
    <name type="scientific">Gordonia effusa NBRC 100432</name>
    <dbReference type="NCBI Taxonomy" id="1077974"/>
    <lineage>
        <taxon>Bacteria</taxon>
        <taxon>Bacillati</taxon>
        <taxon>Actinomycetota</taxon>
        <taxon>Actinomycetes</taxon>
        <taxon>Mycobacteriales</taxon>
        <taxon>Gordoniaceae</taxon>
        <taxon>Gordonia</taxon>
    </lineage>
</organism>
<comment type="caution">
    <text evidence="1">The sequence shown here is derived from an EMBL/GenBank/DDBJ whole genome shotgun (WGS) entry which is preliminary data.</text>
</comment>
<gene>
    <name evidence="1" type="ORF">GOEFS_018_00790</name>
</gene>
<dbReference type="EMBL" id="BAEH01000018">
    <property type="protein sequence ID" value="GAB17047.1"/>
    <property type="molecule type" value="Genomic_DNA"/>
</dbReference>
<protein>
    <submittedName>
        <fullName evidence="1">Uncharacterized protein</fullName>
    </submittedName>
</protein>
<dbReference type="OrthoDB" id="4578192at2"/>
<dbReference type="AlphaFoldDB" id="H0QW46"/>
<keyword evidence="2" id="KW-1185">Reference proteome</keyword>
<sequence>MIEEMQTDAEEFEAHGEYVHALAEYSVLREIRGRREGPYSPMYLANLHSCVRCMYHLELWSDSMPLCKELHGKYIRTHGRAQRDTVDVAKRWAWAMLHIGQLPPALTLYLSTADALWDNDPTAARRLLGAVAAHRADVNPAPLIDAASLAHSLDVVTALNDLIGSVAADATSAKAALTVDGLAL</sequence>
<proteinExistence type="predicted"/>
<reference evidence="1 2" key="1">
    <citation type="submission" date="2011-12" db="EMBL/GenBank/DDBJ databases">
        <title>Whole genome shotgun sequence of Gordonia effusa NBRC 100432.</title>
        <authorList>
            <person name="Yoshida I."/>
            <person name="Takarada H."/>
            <person name="Hosoyama A."/>
            <person name="Tsuchikane K."/>
            <person name="Katsumata H."/>
            <person name="Yamazaki S."/>
            <person name="Fujita N."/>
        </authorList>
    </citation>
    <scope>NUCLEOTIDE SEQUENCE [LARGE SCALE GENOMIC DNA]</scope>
    <source>
        <strain evidence="1 2">NBRC 100432</strain>
    </source>
</reference>
<evidence type="ECO:0000313" key="1">
    <source>
        <dbReference type="EMBL" id="GAB17047.1"/>
    </source>
</evidence>
<evidence type="ECO:0000313" key="2">
    <source>
        <dbReference type="Proteomes" id="UP000035034"/>
    </source>
</evidence>
<name>H0QW46_9ACTN</name>
<dbReference type="RefSeq" id="WP_007316385.1">
    <property type="nucleotide sequence ID" value="NZ_BAEH01000018.1"/>
</dbReference>
<dbReference type="eggNOG" id="ENOG5033XGH">
    <property type="taxonomic scope" value="Bacteria"/>
</dbReference>
<accession>H0QW46</accession>
<dbReference type="Proteomes" id="UP000035034">
    <property type="component" value="Unassembled WGS sequence"/>
</dbReference>